<feature type="compositionally biased region" description="Low complexity" evidence="4">
    <location>
        <begin position="94"/>
        <end position="103"/>
    </location>
</feature>
<feature type="compositionally biased region" description="Pro residues" evidence="4">
    <location>
        <begin position="286"/>
        <end position="306"/>
    </location>
</feature>
<keyword evidence="7" id="KW-1185">Reference proteome</keyword>
<dbReference type="Pfam" id="PF00397">
    <property type="entry name" value="WW"/>
    <property type="match status" value="2"/>
</dbReference>
<protein>
    <recommendedName>
        <fullName evidence="5">WW domain-containing protein</fullName>
    </recommendedName>
</protein>
<keyword evidence="3" id="KW-0597">Phosphoprotein</keyword>
<evidence type="ECO:0000256" key="2">
    <source>
        <dbReference type="ARBA" id="ARBA00022490"/>
    </source>
</evidence>
<dbReference type="PANTHER" id="PTHR14791">
    <property type="entry name" value="BOMB/KIRA PROTEINS"/>
    <property type="match status" value="1"/>
</dbReference>
<keyword evidence="2" id="KW-0963">Cytoplasm</keyword>
<feature type="domain" description="WW" evidence="5">
    <location>
        <begin position="524"/>
        <end position="558"/>
    </location>
</feature>
<evidence type="ECO:0000313" key="7">
    <source>
        <dbReference type="Proteomes" id="UP001438707"/>
    </source>
</evidence>
<feature type="region of interest" description="Disordered" evidence="4">
    <location>
        <begin position="678"/>
        <end position="783"/>
    </location>
</feature>
<feature type="compositionally biased region" description="Low complexity" evidence="4">
    <location>
        <begin position="227"/>
        <end position="238"/>
    </location>
</feature>
<feature type="compositionally biased region" description="Pro residues" evidence="4">
    <location>
        <begin position="61"/>
        <end position="93"/>
    </location>
</feature>
<accession>A0AAW1RZZ7</accession>
<dbReference type="PROSITE" id="PS50020">
    <property type="entry name" value="WW_DOMAIN_2"/>
    <property type="match status" value="2"/>
</dbReference>
<feature type="compositionally biased region" description="Pro residues" evidence="4">
    <location>
        <begin position="316"/>
        <end position="326"/>
    </location>
</feature>
<dbReference type="Gene3D" id="2.20.70.10">
    <property type="match status" value="2"/>
</dbReference>
<feature type="compositionally biased region" description="Pro residues" evidence="4">
    <location>
        <begin position="30"/>
        <end position="46"/>
    </location>
</feature>
<name>A0AAW1RZZ7_9CHLO</name>
<feature type="domain" description="WW" evidence="5">
    <location>
        <begin position="585"/>
        <end position="619"/>
    </location>
</feature>
<dbReference type="SUPFAM" id="SSF51045">
    <property type="entry name" value="WW domain"/>
    <property type="match status" value="2"/>
</dbReference>
<comment type="subcellular location">
    <subcellularLocation>
        <location evidence="1">Cytoplasm</location>
    </subcellularLocation>
</comment>
<dbReference type="EMBL" id="JALJOS010000005">
    <property type="protein sequence ID" value="KAK9838993.1"/>
    <property type="molecule type" value="Genomic_DNA"/>
</dbReference>
<evidence type="ECO:0000256" key="3">
    <source>
        <dbReference type="ARBA" id="ARBA00022553"/>
    </source>
</evidence>
<dbReference type="InterPro" id="IPR051105">
    <property type="entry name" value="WWC/KIBRA_Hippo_Reg"/>
</dbReference>
<feature type="compositionally biased region" description="Pro residues" evidence="4">
    <location>
        <begin position="337"/>
        <end position="348"/>
    </location>
</feature>
<feature type="compositionally biased region" description="Basic and acidic residues" evidence="4">
    <location>
        <begin position="211"/>
        <end position="222"/>
    </location>
</feature>
<feature type="compositionally biased region" description="Low complexity" evidence="4">
    <location>
        <begin position="16"/>
        <end position="26"/>
    </location>
</feature>
<feature type="compositionally biased region" description="Low complexity" evidence="4">
    <location>
        <begin position="150"/>
        <end position="163"/>
    </location>
</feature>
<reference evidence="6 7" key="1">
    <citation type="journal article" date="2024" name="Nat. Commun.">
        <title>Phylogenomics reveals the evolutionary origins of lichenization in chlorophyte algae.</title>
        <authorList>
            <person name="Puginier C."/>
            <person name="Libourel C."/>
            <person name="Otte J."/>
            <person name="Skaloud P."/>
            <person name="Haon M."/>
            <person name="Grisel S."/>
            <person name="Petersen M."/>
            <person name="Berrin J.G."/>
            <person name="Delaux P.M."/>
            <person name="Dal Grande F."/>
            <person name="Keller J."/>
        </authorList>
    </citation>
    <scope>NUCLEOTIDE SEQUENCE [LARGE SCALE GENOMIC DNA]</scope>
    <source>
        <strain evidence="6 7">SAG 2145</strain>
    </source>
</reference>
<evidence type="ECO:0000256" key="1">
    <source>
        <dbReference type="ARBA" id="ARBA00004496"/>
    </source>
</evidence>
<gene>
    <name evidence="6" type="ORF">WJX74_007476</name>
</gene>
<dbReference type="AlphaFoldDB" id="A0AAW1RZZ7"/>
<feature type="compositionally biased region" description="Pro residues" evidence="4">
    <location>
        <begin position="268"/>
        <end position="278"/>
    </location>
</feature>
<evidence type="ECO:0000313" key="6">
    <source>
        <dbReference type="EMBL" id="KAK9838993.1"/>
    </source>
</evidence>
<organism evidence="6 7">
    <name type="scientific">Apatococcus lobatus</name>
    <dbReference type="NCBI Taxonomy" id="904363"/>
    <lineage>
        <taxon>Eukaryota</taxon>
        <taxon>Viridiplantae</taxon>
        <taxon>Chlorophyta</taxon>
        <taxon>core chlorophytes</taxon>
        <taxon>Trebouxiophyceae</taxon>
        <taxon>Chlorellales</taxon>
        <taxon>Chlorellaceae</taxon>
        <taxon>Apatococcus</taxon>
    </lineage>
</organism>
<dbReference type="GO" id="GO:0005737">
    <property type="term" value="C:cytoplasm"/>
    <property type="evidence" value="ECO:0007669"/>
    <property type="project" value="UniProtKB-SubCell"/>
</dbReference>
<evidence type="ECO:0000259" key="5">
    <source>
        <dbReference type="PROSITE" id="PS50020"/>
    </source>
</evidence>
<dbReference type="Gene3D" id="3.40.30.10">
    <property type="entry name" value="Glutaredoxin"/>
    <property type="match status" value="1"/>
</dbReference>
<proteinExistence type="predicted"/>
<dbReference type="SMART" id="SM00456">
    <property type="entry name" value="WW"/>
    <property type="match status" value="2"/>
</dbReference>
<feature type="region of interest" description="Disordered" evidence="4">
    <location>
        <begin position="1"/>
        <end position="532"/>
    </location>
</feature>
<evidence type="ECO:0000256" key="4">
    <source>
        <dbReference type="SAM" id="MobiDB-lite"/>
    </source>
</evidence>
<dbReference type="CDD" id="cd00201">
    <property type="entry name" value="WW"/>
    <property type="match status" value="2"/>
</dbReference>
<dbReference type="Proteomes" id="UP001438707">
    <property type="component" value="Unassembled WGS sequence"/>
</dbReference>
<sequence length="783" mass="79415">MAGRGRGMTLPAWMTSGGAAAKSPGAPVNPGSPPHAAPNPPGPPQPAGSAGPPNPHAAGPTGPPSQPISAGPPGPPLLQQIPTPPSLPGPPAANGPSAGGHMMPPGPPGPPSAEMSHPMSHQGSGQMIPPGPPAPMSNPLSHPMSDGMSQQGAGQMQPWQQPPVQRGDPHEDEVQARVLQEQEADMQLALRSGSGKRSLPEAASDQTQDPSELKDKLRRLQGEWRPQAGQDAEAAGAAVSKQKGAGDWQHYQSPSAVLSAIASRARQPPGPPGPPAGPQGPMQGPQGPPGAPALQGPPGPPRPPQGHPQGPQGPAQRPPGPPPGQGLPPRFLNHTGPPGPPGPPPMRPPTFSEAPPAFAPPPAADTSPGEHTRQIRPPPISAPAPLPASAQSSAAQEGPVQEGSGPPASPSADGLHREASDDSSRSSEAAAQKRKAMPRPSYFSKPVLNPAASSDQGSEGVVADESSEGASSKKKLPAALQKRLQARGILPKAGSAQAPTHSPASNGTVKVAPQPGPAAASGTNPLPTGWFEAVDPTYGHPYFYNPSSGERSWQRPAPPANRAAKRAAAAAAAAAAPAVTSAAGSPLPLGWSEGQDPASGHVYFYNVATGQRQWERPQAPKPAGPFQPSATFTGPRPGFLFTMGPRGLGYYLDQPGTAGELSQPEKKTAVAIAARPPAAAAVDQDGPRIPASVRAQAARHEALAAKRGSGGRARDFNDPMDPSSYSDAPKGKWSTGLAGAQPRAADTTASGPLFQQRPYPSPGSVLRSNQKQIEEAQIGPDAG</sequence>
<comment type="caution">
    <text evidence="6">The sequence shown here is derived from an EMBL/GenBank/DDBJ whole genome shotgun (WGS) entry which is preliminary data.</text>
</comment>
<dbReference type="InterPro" id="IPR001202">
    <property type="entry name" value="WW_dom"/>
</dbReference>
<dbReference type="InterPro" id="IPR036020">
    <property type="entry name" value="WW_dom_sf"/>
</dbReference>
<feature type="compositionally biased region" description="Pro residues" evidence="4">
    <location>
        <begin position="376"/>
        <end position="386"/>
    </location>
</feature>
<dbReference type="PANTHER" id="PTHR14791:SF29">
    <property type="entry name" value="PROTEIN KIBRA"/>
    <property type="match status" value="1"/>
</dbReference>
<feature type="compositionally biased region" description="Polar residues" evidence="4">
    <location>
        <begin position="497"/>
        <end position="508"/>
    </location>
</feature>
<feature type="compositionally biased region" description="Basic and acidic residues" evidence="4">
    <location>
        <begin position="414"/>
        <end position="425"/>
    </location>
</feature>